<accession>A0A7N2R0J5</accession>
<protein>
    <submittedName>
        <fullName evidence="2">Uncharacterized protein</fullName>
    </submittedName>
</protein>
<dbReference type="Proteomes" id="UP000594261">
    <property type="component" value="Chromosome 3"/>
</dbReference>
<proteinExistence type="predicted"/>
<reference evidence="2" key="2">
    <citation type="submission" date="2021-01" db="UniProtKB">
        <authorList>
            <consortium name="EnsemblPlants"/>
        </authorList>
    </citation>
    <scope>IDENTIFICATION</scope>
</reference>
<evidence type="ECO:0000256" key="1">
    <source>
        <dbReference type="SAM" id="MobiDB-lite"/>
    </source>
</evidence>
<feature type="compositionally biased region" description="Basic residues" evidence="1">
    <location>
        <begin position="44"/>
        <end position="55"/>
    </location>
</feature>
<dbReference type="EnsemblPlants" id="QL03p002143:mrna">
    <property type="protein sequence ID" value="QL03p002143:mrna"/>
    <property type="gene ID" value="QL03p002143"/>
</dbReference>
<keyword evidence="3" id="KW-1185">Reference proteome</keyword>
<feature type="region of interest" description="Disordered" evidence="1">
    <location>
        <begin position="37"/>
        <end position="68"/>
    </location>
</feature>
<name>A0A7N2R0J5_QUELO</name>
<reference evidence="2 3" key="1">
    <citation type="journal article" date="2016" name="G3 (Bethesda)">
        <title>First Draft Assembly and Annotation of the Genome of a California Endemic Oak Quercus lobata Nee (Fagaceae).</title>
        <authorList>
            <person name="Sork V.L."/>
            <person name="Fitz-Gibbon S.T."/>
            <person name="Puiu D."/>
            <person name="Crepeau M."/>
            <person name="Gugger P.F."/>
            <person name="Sherman R."/>
            <person name="Stevens K."/>
            <person name="Langley C.H."/>
            <person name="Pellegrini M."/>
            <person name="Salzberg S.L."/>
        </authorList>
    </citation>
    <scope>NUCLEOTIDE SEQUENCE [LARGE SCALE GENOMIC DNA]</scope>
    <source>
        <strain evidence="2 3">cv. SW786</strain>
    </source>
</reference>
<organism evidence="2 3">
    <name type="scientific">Quercus lobata</name>
    <name type="common">Valley oak</name>
    <dbReference type="NCBI Taxonomy" id="97700"/>
    <lineage>
        <taxon>Eukaryota</taxon>
        <taxon>Viridiplantae</taxon>
        <taxon>Streptophyta</taxon>
        <taxon>Embryophyta</taxon>
        <taxon>Tracheophyta</taxon>
        <taxon>Spermatophyta</taxon>
        <taxon>Magnoliopsida</taxon>
        <taxon>eudicotyledons</taxon>
        <taxon>Gunneridae</taxon>
        <taxon>Pentapetalae</taxon>
        <taxon>rosids</taxon>
        <taxon>fabids</taxon>
        <taxon>Fagales</taxon>
        <taxon>Fagaceae</taxon>
        <taxon>Quercus</taxon>
    </lineage>
</organism>
<dbReference type="EMBL" id="LRBV02000003">
    <property type="status" value="NOT_ANNOTATED_CDS"/>
    <property type="molecule type" value="Genomic_DNA"/>
</dbReference>
<evidence type="ECO:0000313" key="3">
    <source>
        <dbReference type="Proteomes" id="UP000594261"/>
    </source>
</evidence>
<dbReference type="Gramene" id="QL03p002143:mrna">
    <property type="protein sequence ID" value="QL03p002143:mrna"/>
    <property type="gene ID" value="QL03p002143"/>
</dbReference>
<dbReference type="AlphaFoldDB" id="A0A7N2R0J5"/>
<evidence type="ECO:0000313" key="2">
    <source>
        <dbReference type="EnsemblPlants" id="QL03p002143:mrna"/>
    </source>
</evidence>
<sequence length="125" mass="14054">MKLVLTHSENIKTSAYISRHLELEAERMGAHQNTLLVAQPGQRKAFRPKHKRQGRNAKAAGNLGPKDGKIANCQKANVLRRTMQRLSATTVVRRVTSLLSALSRRRRDSSSLSCNMKVFHKGDHE</sequence>
<dbReference type="InParanoid" id="A0A7N2R0J5"/>